<evidence type="ECO:0000313" key="1">
    <source>
        <dbReference type="EMBL" id="KRX14384.1"/>
    </source>
</evidence>
<comment type="caution">
    <text evidence="1">The sequence shown here is derived from an EMBL/GenBank/DDBJ whole genome shotgun (WGS) entry which is preliminary data.</text>
</comment>
<reference evidence="1 2" key="1">
    <citation type="submission" date="2015-01" db="EMBL/GenBank/DDBJ databases">
        <title>Evolution of Trichinella species and genotypes.</title>
        <authorList>
            <person name="Korhonen P.K."/>
            <person name="Edoardo P."/>
            <person name="Giuseppe L.R."/>
            <person name="Gasser R.B."/>
        </authorList>
    </citation>
    <scope>NUCLEOTIDE SEQUENCE [LARGE SCALE GENOMIC DNA]</scope>
    <source>
        <strain evidence="1">ISS37</strain>
    </source>
</reference>
<gene>
    <name evidence="1" type="ORF">T07_3188</name>
</gene>
<sequence length="67" mass="7511">MDFGNGVNFGRQAAMNAQNTVIYDGCKWDRVEHFAAEIPNSRMTIFGQAFVVKPIRLGYCTTLMIPP</sequence>
<dbReference type="Proteomes" id="UP000054630">
    <property type="component" value="Unassembled WGS sequence"/>
</dbReference>
<accession>A0A0V0RIY4</accession>
<dbReference type="AlphaFoldDB" id="A0A0V0RIY4"/>
<name>A0A0V0RIY4_9BILA</name>
<evidence type="ECO:0000313" key="2">
    <source>
        <dbReference type="Proteomes" id="UP000054630"/>
    </source>
</evidence>
<organism evidence="1 2">
    <name type="scientific">Trichinella nelsoni</name>
    <dbReference type="NCBI Taxonomy" id="6336"/>
    <lineage>
        <taxon>Eukaryota</taxon>
        <taxon>Metazoa</taxon>
        <taxon>Ecdysozoa</taxon>
        <taxon>Nematoda</taxon>
        <taxon>Enoplea</taxon>
        <taxon>Dorylaimia</taxon>
        <taxon>Trichinellida</taxon>
        <taxon>Trichinellidae</taxon>
        <taxon>Trichinella</taxon>
    </lineage>
</organism>
<dbReference type="EMBL" id="JYDL01000161">
    <property type="protein sequence ID" value="KRX14384.1"/>
    <property type="molecule type" value="Genomic_DNA"/>
</dbReference>
<proteinExistence type="predicted"/>
<keyword evidence="2" id="KW-1185">Reference proteome</keyword>
<protein>
    <submittedName>
        <fullName evidence="1">Uncharacterized protein</fullName>
    </submittedName>
</protein>